<protein>
    <submittedName>
        <fullName evidence="6">2-dehydro-3-deoxy-6-phosphogalactonate aldolase</fullName>
        <ecNumber evidence="6">4.1.2.21</ecNumber>
    </submittedName>
</protein>
<dbReference type="SUPFAM" id="SSF51569">
    <property type="entry name" value="Aldolase"/>
    <property type="match status" value="1"/>
</dbReference>
<evidence type="ECO:0000313" key="6">
    <source>
        <dbReference type="EMBL" id="SPH18743.1"/>
    </source>
</evidence>
<dbReference type="AlphaFoldDB" id="A0A2R8B8G9"/>
<evidence type="ECO:0000256" key="4">
    <source>
        <dbReference type="ARBA" id="ARBA00023239"/>
    </source>
</evidence>
<dbReference type="InterPro" id="IPR013785">
    <property type="entry name" value="Aldolase_TIM"/>
</dbReference>
<name>A0A2R8B8G9_9RHOB</name>
<sequence length="202" mass="20939">MTREIIAILRGIRPDEAEGVTAALIRAGITRIEVPLNSPEPFVSIKRMCLLAGDRVIVGAGTVLTVEEVDELAKIGAQMVVSPDCNPEVIRATKAAGLLSYPGVFTPTECFAALRAGADGIKIFPASQLSAAGLSAIRAVLPQGTRTYAVGGVGPNDFAEWHKAGVTGFGIGAAVYKSDMTVDDVAARAHAVVTAYDAVFSA</sequence>
<accession>A0A2R8B8G9</accession>
<keyword evidence="7" id="KW-1185">Reference proteome</keyword>
<evidence type="ECO:0000256" key="1">
    <source>
        <dbReference type="ARBA" id="ARBA00004761"/>
    </source>
</evidence>
<keyword evidence="4 6" id="KW-0456">Lyase</keyword>
<dbReference type="PANTHER" id="PTHR30246">
    <property type="entry name" value="2-KETO-3-DEOXY-6-PHOSPHOGLUCONATE ALDOLASE"/>
    <property type="match status" value="1"/>
</dbReference>
<dbReference type="RefSeq" id="WP_108853097.1">
    <property type="nucleotide sequence ID" value="NZ_OMOQ01000001.1"/>
</dbReference>
<comment type="pathway">
    <text evidence="1">Carbohydrate acid metabolism.</text>
</comment>
<dbReference type="GO" id="GO:0008674">
    <property type="term" value="F:2-dehydro-3-deoxy-6-phosphogalactonate aldolase activity"/>
    <property type="evidence" value="ECO:0007669"/>
    <property type="project" value="UniProtKB-EC"/>
</dbReference>
<evidence type="ECO:0000256" key="2">
    <source>
        <dbReference type="ARBA" id="ARBA00006906"/>
    </source>
</evidence>
<dbReference type="EMBL" id="OMOQ01000001">
    <property type="protein sequence ID" value="SPH18743.1"/>
    <property type="molecule type" value="Genomic_DNA"/>
</dbReference>
<dbReference type="Proteomes" id="UP000244924">
    <property type="component" value="Unassembled WGS sequence"/>
</dbReference>
<evidence type="ECO:0000313" key="7">
    <source>
        <dbReference type="Proteomes" id="UP000244924"/>
    </source>
</evidence>
<dbReference type="Pfam" id="PF01081">
    <property type="entry name" value="Aldolase"/>
    <property type="match status" value="1"/>
</dbReference>
<dbReference type="OrthoDB" id="7204076at2"/>
<dbReference type="InterPro" id="IPR000887">
    <property type="entry name" value="Aldlse_KDPG_KHG"/>
</dbReference>
<proteinExistence type="inferred from homology"/>
<comment type="similarity">
    <text evidence="2">Belongs to the KHG/KDPG aldolase family.</text>
</comment>
<dbReference type="EC" id="4.1.2.21" evidence="6"/>
<organism evidence="6 7">
    <name type="scientific">Albidovulum aquaemixtae</name>
    <dbReference type="NCBI Taxonomy" id="1542388"/>
    <lineage>
        <taxon>Bacteria</taxon>
        <taxon>Pseudomonadati</taxon>
        <taxon>Pseudomonadota</taxon>
        <taxon>Alphaproteobacteria</taxon>
        <taxon>Rhodobacterales</taxon>
        <taxon>Paracoccaceae</taxon>
        <taxon>Albidovulum</taxon>
    </lineage>
</organism>
<comment type="subunit">
    <text evidence="3">Homotrimer.</text>
</comment>
<gene>
    <name evidence="6" type="primary">dgoA</name>
    <name evidence="6" type="ORF">DEA8626_02286</name>
</gene>
<dbReference type="Gene3D" id="3.20.20.70">
    <property type="entry name" value="Aldolase class I"/>
    <property type="match status" value="1"/>
</dbReference>
<reference evidence="6 7" key="1">
    <citation type="submission" date="2018-03" db="EMBL/GenBank/DDBJ databases">
        <authorList>
            <person name="Keele B.F."/>
        </authorList>
    </citation>
    <scope>NUCLEOTIDE SEQUENCE [LARGE SCALE GENOMIC DNA]</scope>
    <source>
        <strain evidence="6 7">CECT 8626</strain>
    </source>
</reference>
<dbReference type="CDD" id="cd00452">
    <property type="entry name" value="KDPG_aldolase"/>
    <property type="match status" value="1"/>
</dbReference>
<evidence type="ECO:0000256" key="5">
    <source>
        <dbReference type="ARBA" id="ARBA00023277"/>
    </source>
</evidence>
<evidence type="ECO:0000256" key="3">
    <source>
        <dbReference type="ARBA" id="ARBA00011233"/>
    </source>
</evidence>
<dbReference type="PANTHER" id="PTHR30246:SF1">
    <property type="entry name" value="2-DEHYDRO-3-DEOXY-6-PHOSPHOGALACTONATE ALDOLASE-RELATED"/>
    <property type="match status" value="1"/>
</dbReference>
<keyword evidence="5" id="KW-0119">Carbohydrate metabolism</keyword>
<dbReference type="NCBIfam" id="NF006600">
    <property type="entry name" value="PRK09140.1"/>
    <property type="match status" value="1"/>
</dbReference>